<evidence type="ECO:0000313" key="12">
    <source>
        <dbReference type="Proteomes" id="UP001500552"/>
    </source>
</evidence>
<dbReference type="Gene3D" id="1.20.120.80">
    <property type="entry name" value="Cytochrome c oxidase, subunit III, four-helix bundle"/>
    <property type="match status" value="1"/>
</dbReference>
<feature type="region of interest" description="Disordered" evidence="8">
    <location>
        <begin position="1"/>
        <end position="22"/>
    </location>
</feature>
<dbReference type="InterPro" id="IPR035973">
    <property type="entry name" value="Cyt_c_oxidase_su3-like_sf"/>
</dbReference>
<comment type="similarity">
    <text evidence="2 7">Belongs to the cytochrome c oxidase subunit 3 family.</text>
</comment>
<evidence type="ECO:0000256" key="5">
    <source>
        <dbReference type="ARBA" id="ARBA00022989"/>
    </source>
</evidence>
<keyword evidence="12" id="KW-1185">Reference proteome</keyword>
<evidence type="ECO:0000256" key="9">
    <source>
        <dbReference type="SAM" id="Phobius"/>
    </source>
</evidence>
<feature type="transmembrane region" description="Helical" evidence="9">
    <location>
        <begin position="106"/>
        <end position="126"/>
    </location>
</feature>
<comment type="subcellular location">
    <subcellularLocation>
        <location evidence="1 7">Cell membrane</location>
        <topology evidence="1 7">Multi-pass membrane protein</topology>
    </subcellularLocation>
</comment>
<accession>A0ABP8LT20</accession>
<keyword evidence="6 9" id="KW-0472">Membrane</keyword>
<feature type="domain" description="Heme-copper oxidase subunit III family profile" evidence="10">
    <location>
        <begin position="38"/>
        <end position="220"/>
    </location>
</feature>
<dbReference type="InterPro" id="IPR013833">
    <property type="entry name" value="Cyt_c_oxidase_su3_a-hlx"/>
</dbReference>
<dbReference type="Pfam" id="PF00510">
    <property type="entry name" value="COX3"/>
    <property type="match status" value="1"/>
</dbReference>
<keyword evidence="3" id="KW-1003">Cell membrane</keyword>
<gene>
    <name evidence="11" type="ORF">GCM10023188_28830</name>
</gene>
<evidence type="ECO:0000256" key="7">
    <source>
        <dbReference type="RuleBase" id="RU003376"/>
    </source>
</evidence>
<organism evidence="11 12">
    <name type="scientific">Pontibacter saemangeumensis</name>
    <dbReference type="NCBI Taxonomy" id="1084525"/>
    <lineage>
        <taxon>Bacteria</taxon>
        <taxon>Pseudomonadati</taxon>
        <taxon>Bacteroidota</taxon>
        <taxon>Cytophagia</taxon>
        <taxon>Cytophagales</taxon>
        <taxon>Hymenobacteraceae</taxon>
        <taxon>Pontibacter</taxon>
    </lineage>
</organism>
<evidence type="ECO:0000313" key="11">
    <source>
        <dbReference type="EMBL" id="GAA4436119.1"/>
    </source>
</evidence>
<evidence type="ECO:0000256" key="6">
    <source>
        <dbReference type="ARBA" id="ARBA00023136"/>
    </source>
</evidence>
<evidence type="ECO:0000256" key="8">
    <source>
        <dbReference type="SAM" id="MobiDB-lite"/>
    </source>
</evidence>
<evidence type="ECO:0000256" key="4">
    <source>
        <dbReference type="ARBA" id="ARBA00022692"/>
    </source>
</evidence>
<feature type="compositionally biased region" description="Basic and acidic residues" evidence="8">
    <location>
        <begin position="1"/>
        <end position="19"/>
    </location>
</feature>
<dbReference type="InterPro" id="IPR024791">
    <property type="entry name" value="Cyt_c/ubiquinol_Oxase_su3"/>
</dbReference>
<keyword evidence="4 7" id="KW-0812">Transmembrane</keyword>
<proteinExistence type="inferred from homology"/>
<evidence type="ECO:0000256" key="3">
    <source>
        <dbReference type="ARBA" id="ARBA00022475"/>
    </source>
</evidence>
<dbReference type="InterPro" id="IPR000298">
    <property type="entry name" value="Cyt_c_oxidase-like_su3"/>
</dbReference>
<reference evidence="12" key="1">
    <citation type="journal article" date="2019" name="Int. J. Syst. Evol. Microbiol.">
        <title>The Global Catalogue of Microorganisms (GCM) 10K type strain sequencing project: providing services to taxonomists for standard genome sequencing and annotation.</title>
        <authorList>
            <consortium name="The Broad Institute Genomics Platform"/>
            <consortium name="The Broad Institute Genome Sequencing Center for Infectious Disease"/>
            <person name="Wu L."/>
            <person name="Ma J."/>
        </authorList>
    </citation>
    <scope>NUCLEOTIDE SEQUENCE [LARGE SCALE GENOMIC DNA]</scope>
    <source>
        <strain evidence="12">JCM 17926</strain>
    </source>
</reference>
<dbReference type="SUPFAM" id="SSF81452">
    <property type="entry name" value="Cytochrome c oxidase subunit III-like"/>
    <property type="match status" value="1"/>
</dbReference>
<sequence length="220" mass="25473">MQLFPEEKKGLRMDSDKKKQLNATQRSAFRRIEKMHPIRMLLYLSMIGIGVLFFILTVAFARTGGFPGEKFELPNFFSVSVILLLFSSYTMTKVPRMYKKEKLKKMVRYLALTLLLGILFIGAQLIGWNEMSATGIYFSGKASGTYLYLISALHILHLLGGIIFLSFMLFKTIYVASDGVRSLIFIRDPFRHLQLSMLNSYWHFMDFLWLGLYLVFLFIA</sequence>
<protein>
    <submittedName>
        <fullName evidence="11">Cytochrome c oxidase subunit 3</fullName>
    </submittedName>
</protein>
<feature type="transmembrane region" description="Helical" evidence="9">
    <location>
        <begin position="146"/>
        <end position="170"/>
    </location>
</feature>
<feature type="transmembrane region" description="Helical" evidence="9">
    <location>
        <begin position="40"/>
        <end position="61"/>
    </location>
</feature>
<name>A0ABP8LT20_9BACT</name>
<evidence type="ECO:0000259" key="10">
    <source>
        <dbReference type="PROSITE" id="PS50253"/>
    </source>
</evidence>
<evidence type="ECO:0000256" key="2">
    <source>
        <dbReference type="ARBA" id="ARBA00010581"/>
    </source>
</evidence>
<feature type="transmembrane region" description="Helical" evidence="9">
    <location>
        <begin position="201"/>
        <end position="219"/>
    </location>
</feature>
<keyword evidence="5 9" id="KW-1133">Transmembrane helix</keyword>
<dbReference type="PANTHER" id="PTHR11403">
    <property type="entry name" value="CYTOCHROME C OXIDASE SUBUNIT III"/>
    <property type="match status" value="1"/>
</dbReference>
<dbReference type="PROSITE" id="PS50253">
    <property type="entry name" value="COX3"/>
    <property type="match status" value="1"/>
</dbReference>
<feature type="transmembrane region" description="Helical" evidence="9">
    <location>
        <begin position="73"/>
        <end position="94"/>
    </location>
</feature>
<comment type="caution">
    <text evidence="11">The sequence shown here is derived from an EMBL/GenBank/DDBJ whole genome shotgun (WGS) entry which is preliminary data.</text>
</comment>
<evidence type="ECO:0000256" key="1">
    <source>
        <dbReference type="ARBA" id="ARBA00004651"/>
    </source>
</evidence>
<dbReference type="PANTHER" id="PTHR11403:SF2">
    <property type="entry name" value="CYTOCHROME BO(3) UBIQUINOL OXIDASE SUBUNIT 3"/>
    <property type="match status" value="1"/>
</dbReference>
<dbReference type="EMBL" id="BAABHC010000016">
    <property type="protein sequence ID" value="GAA4436119.1"/>
    <property type="molecule type" value="Genomic_DNA"/>
</dbReference>
<dbReference type="Proteomes" id="UP001500552">
    <property type="component" value="Unassembled WGS sequence"/>
</dbReference>